<dbReference type="Pfam" id="PF00535">
    <property type="entry name" value="Glycos_transf_2"/>
    <property type="match status" value="1"/>
</dbReference>
<gene>
    <name evidence="5" type="ORF">BXY75_0766</name>
</gene>
<keyword evidence="3 5" id="KW-0808">Transferase</keyword>
<evidence type="ECO:0000313" key="6">
    <source>
        <dbReference type="Proteomes" id="UP000271339"/>
    </source>
</evidence>
<dbReference type="GO" id="GO:0004582">
    <property type="term" value="F:dolichyl-phosphate beta-D-mannosyltransferase activity"/>
    <property type="evidence" value="ECO:0007669"/>
    <property type="project" value="InterPro"/>
</dbReference>
<sequence length="243" mass="27808">MSKALVVIPTFNEIENIERLLRNIFALQRNFDILVVDDNSPDGTADAVEKVKEDFPNNVFLLKRKGKLGLGTAYIAGFKWALEKEYDYIFEMDADFSHNPNDLIRLYNACARDGFDMAIGSRYVNGVNVVNWPMSRVLMSWGASKYVQFITGMNIYDTTAGFICYRRQVLEKINLDKIQFVGYAFQIEMKFKTYLSKFKIKEVPVIFTDRTKGESKMSSGIISEAIFGVITMKIKSLFNSIDI</sequence>
<feature type="domain" description="Glycosyltransferase 2-like" evidence="4">
    <location>
        <begin position="6"/>
        <end position="173"/>
    </location>
</feature>
<dbReference type="InterPro" id="IPR001173">
    <property type="entry name" value="Glyco_trans_2-like"/>
</dbReference>
<evidence type="ECO:0000256" key="1">
    <source>
        <dbReference type="ARBA" id="ARBA00006739"/>
    </source>
</evidence>
<dbReference type="GO" id="GO:0016020">
    <property type="term" value="C:membrane"/>
    <property type="evidence" value="ECO:0007669"/>
    <property type="project" value="GOC"/>
</dbReference>
<organism evidence="5 6">
    <name type="scientific">Ulvibacter antarcticus</name>
    <dbReference type="NCBI Taxonomy" id="442714"/>
    <lineage>
        <taxon>Bacteria</taxon>
        <taxon>Pseudomonadati</taxon>
        <taxon>Bacteroidota</taxon>
        <taxon>Flavobacteriia</taxon>
        <taxon>Flavobacteriales</taxon>
        <taxon>Flavobacteriaceae</taxon>
        <taxon>Ulvibacter</taxon>
    </lineage>
</organism>
<dbReference type="GO" id="GO:0009247">
    <property type="term" value="P:glycolipid biosynthetic process"/>
    <property type="evidence" value="ECO:0007669"/>
    <property type="project" value="TreeGrafter"/>
</dbReference>
<dbReference type="RefSeq" id="WP_121906343.1">
    <property type="nucleotide sequence ID" value="NZ_REFC01000011.1"/>
</dbReference>
<keyword evidence="2 5" id="KW-0328">Glycosyltransferase</keyword>
<dbReference type="PANTHER" id="PTHR43398">
    <property type="entry name" value="DOLICHOL-PHOSPHATE MANNOSYLTRANSFERASE SUBUNIT 1"/>
    <property type="match status" value="1"/>
</dbReference>
<dbReference type="SUPFAM" id="SSF53448">
    <property type="entry name" value="Nucleotide-diphospho-sugar transferases"/>
    <property type="match status" value="1"/>
</dbReference>
<protein>
    <submittedName>
        <fullName evidence="5">Dolichol-phosphate mannosyltransferase</fullName>
    </submittedName>
</protein>
<dbReference type="Proteomes" id="UP000271339">
    <property type="component" value="Unassembled WGS sequence"/>
</dbReference>
<evidence type="ECO:0000259" key="4">
    <source>
        <dbReference type="Pfam" id="PF00535"/>
    </source>
</evidence>
<dbReference type="Gene3D" id="3.90.550.10">
    <property type="entry name" value="Spore Coat Polysaccharide Biosynthesis Protein SpsA, Chain A"/>
    <property type="match status" value="1"/>
</dbReference>
<accession>A0A3L9Z1F0</accession>
<name>A0A3L9Z1F0_9FLAO</name>
<evidence type="ECO:0000256" key="3">
    <source>
        <dbReference type="ARBA" id="ARBA00022679"/>
    </source>
</evidence>
<reference evidence="5 6" key="1">
    <citation type="submission" date="2018-10" db="EMBL/GenBank/DDBJ databases">
        <title>Genomic Encyclopedia of Archaeal and Bacterial Type Strains, Phase II (KMG-II): from individual species to whole genera.</title>
        <authorList>
            <person name="Goeker M."/>
        </authorList>
    </citation>
    <scope>NUCLEOTIDE SEQUENCE [LARGE SCALE GENOMIC DNA]</scope>
    <source>
        <strain evidence="5 6">DSM 23424</strain>
    </source>
</reference>
<evidence type="ECO:0000256" key="2">
    <source>
        <dbReference type="ARBA" id="ARBA00022676"/>
    </source>
</evidence>
<comment type="caution">
    <text evidence="5">The sequence shown here is derived from an EMBL/GenBank/DDBJ whole genome shotgun (WGS) entry which is preliminary data.</text>
</comment>
<evidence type="ECO:0000313" key="5">
    <source>
        <dbReference type="EMBL" id="RMA66344.1"/>
    </source>
</evidence>
<dbReference type="InterPro" id="IPR039528">
    <property type="entry name" value="DPM1-like"/>
</dbReference>
<keyword evidence="6" id="KW-1185">Reference proteome</keyword>
<dbReference type="PANTHER" id="PTHR43398:SF1">
    <property type="entry name" value="DOLICHOL-PHOSPHATE MANNOSYLTRANSFERASE SUBUNIT 1"/>
    <property type="match status" value="1"/>
</dbReference>
<dbReference type="CDD" id="cd06442">
    <property type="entry name" value="DPM1_like"/>
    <property type="match status" value="1"/>
</dbReference>
<dbReference type="EMBL" id="REFC01000011">
    <property type="protein sequence ID" value="RMA66344.1"/>
    <property type="molecule type" value="Genomic_DNA"/>
</dbReference>
<dbReference type="OrthoDB" id="9810303at2"/>
<proteinExistence type="inferred from homology"/>
<comment type="similarity">
    <text evidence="1">Belongs to the glycosyltransferase 2 family.</text>
</comment>
<dbReference type="AlphaFoldDB" id="A0A3L9Z1F0"/>
<dbReference type="FunFam" id="3.90.550.10:FF:000128">
    <property type="entry name" value="Glycosyl transferase family 2"/>
    <property type="match status" value="1"/>
</dbReference>
<dbReference type="InterPro" id="IPR029044">
    <property type="entry name" value="Nucleotide-diphossugar_trans"/>
</dbReference>